<dbReference type="PATRIC" id="fig|1423726.3.peg.2946"/>
<feature type="transmembrane region" description="Helical" evidence="1">
    <location>
        <begin position="107"/>
        <end position="127"/>
    </location>
</feature>
<keyword evidence="3" id="KW-1185">Reference proteome</keyword>
<dbReference type="Pfam" id="PF11683">
    <property type="entry name" value="DUF3278"/>
    <property type="match status" value="1"/>
</dbReference>
<keyword evidence="1" id="KW-1133">Transmembrane helix</keyword>
<dbReference type="EMBL" id="AZDA01000046">
    <property type="protein sequence ID" value="KRK39116.1"/>
    <property type="molecule type" value="Genomic_DNA"/>
</dbReference>
<dbReference type="InterPro" id="IPR021697">
    <property type="entry name" value="DUF3278"/>
</dbReference>
<feature type="transmembrane region" description="Helical" evidence="1">
    <location>
        <begin position="30"/>
        <end position="52"/>
    </location>
</feature>
<evidence type="ECO:0008006" key="4">
    <source>
        <dbReference type="Google" id="ProtNLM"/>
    </source>
</evidence>
<evidence type="ECO:0000256" key="1">
    <source>
        <dbReference type="SAM" id="Phobius"/>
    </source>
</evidence>
<name>A0A0R1GXN6_9LACO</name>
<evidence type="ECO:0000313" key="2">
    <source>
        <dbReference type="EMBL" id="KRK39116.1"/>
    </source>
</evidence>
<accession>A0A0R1GXN6</accession>
<dbReference type="RefSeq" id="WP_057904489.1">
    <property type="nucleotide sequence ID" value="NZ_AZDA01000046.1"/>
</dbReference>
<keyword evidence="1" id="KW-0812">Transmembrane</keyword>
<proteinExistence type="predicted"/>
<feature type="transmembrane region" description="Helical" evidence="1">
    <location>
        <begin position="58"/>
        <end position="86"/>
    </location>
</feature>
<reference evidence="2 3" key="1">
    <citation type="journal article" date="2015" name="Genome Announc.">
        <title>Expanding the biotechnology potential of lactobacilli through comparative genomics of 213 strains and associated genera.</title>
        <authorList>
            <person name="Sun Z."/>
            <person name="Harris H.M."/>
            <person name="McCann A."/>
            <person name="Guo C."/>
            <person name="Argimon S."/>
            <person name="Zhang W."/>
            <person name="Yang X."/>
            <person name="Jeffery I.B."/>
            <person name="Cooney J.C."/>
            <person name="Kagawa T.F."/>
            <person name="Liu W."/>
            <person name="Song Y."/>
            <person name="Salvetti E."/>
            <person name="Wrobel A."/>
            <person name="Rasinkangas P."/>
            <person name="Parkhill J."/>
            <person name="Rea M.C."/>
            <person name="O'Sullivan O."/>
            <person name="Ritari J."/>
            <person name="Douillard F.P."/>
            <person name="Paul Ross R."/>
            <person name="Yang R."/>
            <person name="Briner A.E."/>
            <person name="Felis G.E."/>
            <person name="de Vos W.M."/>
            <person name="Barrangou R."/>
            <person name="Klaenhammer T.R."/>
            <person name="Caufield P.W."/>
            <person name="Cui Y."/>
            <person name="Zhang H."/>
            <person name="O'Toole P.W."/>
        </authorList>
    </citation>
    <scope>NUCLEOTIDE SEQUENCE [LARGE SCALE GENOMIC DNA]</scope>
    <source>
        <strain evidence="2 3">DSM 20003</strain>
    </source>
</reference>
<dbReference type="AlphaFoldDB" id="A0A0R1GXN6"/>
<sequence length="166" mass="18403">MNRLEKRLLHLMLGVAEPIDERAQQAVGHVGLIAFLMLFSGGWLSWLISLFIPDAAHAYQILSVLLALCLLISAIYSVVALHHLGLTKRDVTRAEYVQLKRRYQRRYGISTGVTFVIVGLLLTLLAAEGPFALLSAWGSAAVFAIGINGFNFVYDLRHLKIVSDQN</sequence>
<keyword evidence="1" id="KW-0472">Membrane</keyword>
<comment type="caution">
    <text evidence="2">The sequence shown here is derived from an EMBL/GenBank/DDBJ whole genome shotgun (WGS) entry which is preliminary data.</text>
</comment>
<feature type="transmembrane region" description="Helical" evidence="1">
    <location>
        <begin position="133"/>
        <end position="154"/>
    </location>
</feature>
<gene>
    <name evidence="2" type="ORF">FC07_GL002837</name>
</gene>
<evidence type="ECO:0000313" key="3">
    <source>
        <dbReference type="Proteomes" id="UP000051461"/>
    </source>
</evidence>
<dbReference type="Proteomes" id="UP000051461">
    <property type="component" value="Unassembled WGS sequence"/>
</dbReference>
<protein>
    <recommendedName>
        <fullName evidence="4">DUF3278 domain-containing protein</fullName>
    </recommendedName>
</protein>
<organism evidence="2 3">
    <name type="scientific">Loigolactobacillus bifermentans DSM 20003</name>
    <dbReference type="NCBI Taxonomy" id="1423726"/>
    <lineage>
        <taxon>Bacteria</taxon>
        <taxon>Bacillati</taxon>
        <taxon>Bacillota</taxon>
        <taxon>Bacilli</taxon>
        <taxon>Lactobacillales</taxon>
        <taxon>Lactobacillaceae</taxon>
        <taxon>Loigolactobacillus</taxon>
    </lineage>
</organism>